<gene>
    <name evidence="2" type="ORF">BpHYR1_032926</name>
</gene>
<keyword evidence="3" id="KW-1185">Reference proteome</keyword>
<keyword evidence="1" id="KW-1133">Transmembrane helix</keyword>
<dbReference type="EMBL" id="REGN01000688">
    <property type="protein sequence ID" value="RNA39998.1"/>
    <property type="molecule type" value="Genomic_DNA"/>
</dbReference>
<evidence type="ECO:0000313" key="3">
    <source>
        <dbReference type="Proteomes" id="UP000276133"/>
    </source>
</evidence>
<comment type="caution">
    <text evidence="2">The sequence shown here is derived from an EMBL/GenBank/DDBJ whole genome shotgun (WGS) entry which is preliminary data.</text>
</comment>
<sequence length="78" mass="8623">MQHKLAPWAFFIPLTLNALPVILYYFVVVVAIVVHTSLKSLTGASPSSCSSNCTTLFNIWLTIESLEAQSQSSYNLFV</sequence>
<organism evidence="2 3">
    <name type="scientific">Brachionus plicatilis</name>
    <name type="common">Marine rotifer</name>
    <name type="synonym">Brachionus muelleri</name>
    <dbReference type="NCBI Taxonomy" id="10195"/>
    <lineage>
        <taxon>Eukaryota</taxon>
        <taxon>Metazoa</taxon>
        <taxon>Spiralia</taxon>
        <taxon>Gnathifera</taxon>
        <taxon>Rotifera</taxon>
        <taxon>Eurotatoria</taxon>
        <taxon>Monogononta</taxon>
        <taxon>Pseudotrocha</taxon>
        <taxon>Ploima</taxon>
        <taxon>Brachionidae</taxon>
        <taxon>Brachionus</taxon>
    </lineage>
</organism>
<name>A0A3M7SWP0_BRAPC</name>
<feature type="transmembrane region" description="Helical" evidence="1">
    <location>
        <begin position="6"/>
        <end position="34"/>
    </location>
</feature>
<dbReference type="Proteomes" id="UP000276133">
    <property type="component" value="Unassembled WGS sequence"/>
</dbReference>
<accession>A0A3M7SWP0</accession>
<evidence type="ECO:0000256" key="1">
    <source>
        <dbReference type="SAM" id="Phobius"/>
    </source>
</evidence>
<reference evidence="2 3" key="1">
    <citation type="journal article" date="2018" name="Sci. Rep.">
        <title>Genomic signatures of local adaptation to the degree of environmental predictability in rotifers.</title>
        <authorList>
            <person name="Franch-Gras L."/>
            <person name="Hahn C."/>
            <person name="Garcia-Roger E.M."/>
            <person name="Carmona M.J."/>
            <person name="Serra M."/>
            <person name="Gomez A."/>
        </authorList>
    </citation>
    <scope>NUCLEOTIDE SEQUENCE [LARGE SCALE GENOMIC DNA]</scope>
    <source>
        <strain evidence="2">HYR1</strain>
    </source>
</reference>
<evidence type="ECO:0000313" key="2">
    <source>
        <dbReference type="EMBL" id="RNA39998.1"/>
    </source>
</evidence>
<dbReference type="AlphaFoldDB" id="A0A3M7SWP0"/>
<proteinExistence type="predicted"/>
<keyword evidence="1" id="KW-0812">Transmembrane</keyword>
<protein>
    <submittedName>
        <fullName evidence="2">Uncharacterized protein</fullName>
    </submittedName>
</protein>
<keyword evidence="1" id="KW-0472">Membrane</keyword>